<accession>A0AA35YKI6</accession>
<sequence>MNDLLDKEDTDDGGVVDMMCTSEAAISRQTDNDEKGDDFQDAMDSLLQGTDDKWYEDVEPDLTKTLDEVGDAMYAILKENINN</sequence>
<protein>
    <submittedName>
        <fullName evidence="1">Uncharacterized protein</fullName>
    </submittedName>
</protein>
<name>A0AA35YKI6_LACSI</name>
<keyword evidence="2" id="KW-1185">Reference proteome</keyword>
<gene>
    <name evidence="1" type="ORF">LSALG_LOCUS15619</name>
</gene>
<reference evidence="1" key="1">
    <citation type="submission" date="2023-04" db="EMBL/GenBank/DDBJ databases">
        <authorList>
            <person name="Vijverberg K."/>
            <person name="Xiong W."/>
            <person name="Schranz E."/>
        </authorList>
    </citation>
    <scope>NUCLEOTIDE SEQUENCE</scope>
</reference>
<dbReference type="EMBL" id="OX465079">
    <property type="protein sequence ID" value="CAI9275596.1"/>
    <property type="molecule type" value="Genomic_DNA"/>
</dbReference>
<proteinExistence type="predicted"/>
<evidence type="ECO:0000313" key="2">
    <source>
        <dbReference type="Proteomes" id="UP001177003"/>
    </source>
</evidence>
<dbReference type="Proteomes" id="UP001177003">
    <property type="component" value="Chromosome 3"/>
</dbReference>
<dbReference type="AlphaFoldDB" id="A0AA35YKI6"/>
<organism evidence="1 2">
    <name type="scientific">Lactuca saligna</name>
    <name type="common">Willowleaf lettuce</name>
    <dbReference type="NCBI Taxonomy" id="75948"/>
    <lineage>
        <taxon>Eukaryota</taxon>
        <taxon>Viridiplantae</taxon>
        <taxon>Streptophyta</taxon>
        <taxon>Embryophyta</taxon>
        <taxon>Tracheophyta</taxon>
        <taxon>Spermatophyta</taxon>
        <taxon>Magnoliopsida</taxon>
        <taxon>eudicotyledons</taxon>
        <taxon>Gunneridae</taxon>
        <taxon>Pentapetalae</taxon>
        <taxon>asterids</taxon>
        <taxon>campanulids</taxon>
        <taxon>Asterales</taxon>
        <taxon>Asteraceae</taxon>
        <taxon>Cichorioideae</taxon>
        <taxon>Cichorieae</taxon>
        <taxon>Lactucinae</taxon>
        <taxon>Lactuca</taxon>
    </lineage>
</organism>
<evidence type="ECO:0000313" key="1">
    <source>
        <dbReference type="EMBL" id="CAI9275596.1"/>
    </source>
</evidence>